<feature type="region of interest" description="Disordered" evidence="1">
    <location>
        <begin position="1"/>
        <end position="36"/>
    </location>
</feature>
<sequence>SSAVVEDDVVVVDKSTETRRPNKRASSEVEDPESVKRARVDLELGDKEVDSSGDVPTAKFILPACMGNNGLPDRNIAVQVSPASVSIVNEMGPESLKDEIAANTVAVLRILEMVNILNGRECRYMKEKGELQERVVKLKRKLTKLKN</sequence>
<name>A0A392RBF4_9FABA</name>
<evidence type="ECO:0000313" key="2">
    <source>
        <dbReference type="EMBL" id="MCI32895.1"/>
    </source>
</evidence>
<comment type="caution">
    <text evidence="2">The sequence shown here is derived from an EMBL/GenBank/DDBJ whole genome shotgun (WGS) entry which is preliminary data.</text>
</comment>
<proteinExistence type="predicted"/>
<feature type="compositionally biased region" description="Acidic residues" evidence="1">
    <location>
        <begin position="1"/>
        <end position="10"/>
    </location>
</feature>
<accession>A0A392RBF4</accession>
<feature type="non-terminal residue" evidence="2">
    <location>
        <position position="1"/>
    </location>
</feature>
<dbReference type="AlphaFoldDB" id="A0A392RBF4"/>
<keyword evidence="3" id="KW-1185">Reference proteome</keyword>
<dbReference type="EMBL" id="LXQA010199705">
    <property type="protein sequence ID" value="MCI32895.1"/>
    <property type="molecule type" value="Genomic_DNA"/>
</dbReference>
<evidence type="ECO:0000313" key="3">
    <source>
        <dbReference type="Proteomes" id="UP000265520"/>
    </source>
</evidence>
<reference evidence="2 3" key="1">
    <citation type="journal article" date="2018" name="Front. Plant Sci.">
        <title>Red Clover (Trifolium pratense) and Zigzag Clover (T. medium) - A Picture of Genomic Similarities and Differences.</title>
        <authorList>
            <person name="Dluhosova J."/>
            <person name="Istvanek J."/>
            <person name="Nedelnik J."/>
            <person name="Repkova J."/>
        </authorList>
    </citation>
    <scope>NUCLEOTIDE SEQUENCE [LARGE SCALE GENOMIC DNA]</scope>
    <source>
        <strain evidence="3">cv. 10/8</strain>
        <tissue evidence="2">Leaf</tissue>
    </source>
</reference>
<evidence type="ECO:0000256" key="1">
    <source>
        <dbReference type="SAM" id="MobiDB-lite"/>
    </source>
</evidence>
<protein>
    <submittedName>
        <fullName evidence="2">Uncharacterized protein</fullName>
    </submittedName>
</protein>
<dbReference type="Proteomes" id="UP000265520">
    <property type="component" value="Unassembled WGS sequence"/>
</dbReference>
<feature type="non-terminal residue" evidence="2">
    <location>
        <position position="147"/>
    </location>
</feature>
<organism evidence="2 3">
    <name type="scientific">Trifolium medium</name>
    <dbReference type="NCBI Taxonomy" id="97028"/>
    <lineage>
        <taxon>Eukaryota</taxon>
        <taxon>Viridiplantae</taxon>
        <taxon>Streptophyta</taxon>
        <taxon>Embryophyta</taxon>
        <taxon>Tracheophyta</taxon>
        <taxon>Spermatophyta</taxon>
        <taxon>Magnoliopsida</taxon>
        <taxon>eudicotyledons</taxon>
        <taxon>Gunneridae</taxon>
        <taxon>Pentapetalae</taxon>
        <taxon>rosids</taxon>
        <taxon>fabids</taxon>
        <taxon>Fabales</taxon>
        <taxon>Fabaceae</taxon>
        <taxon>Papilionoideae</taxon>
        <taxon>50 kb inversion clade</taxon>
        <taxon>NPAAA clade</taxon>
        <taxon>Hologalegina</taxon>
        <taxon>IRL clade</taxon>
        <taxon>Trifolieae</taxon>
        <taxon>Trifolium</taxon>
    </lineage>
</organism>